<dbReference type="SUPFAM" id="SSF102712">
    <property type="entry name" value="JAB1/MPN domain"/>
    <property type="match status" value="1"/>
</dbReference>
<keyword evidence="5" id="KW-0482">Metalloprotease</keyword>
<evidence type="ECO:0000313" key="8">
    <source>
        <dbReference type="Proteomes" id="UP000001929"/>
    </source>
</evidence>
<dbReference type="PATRIC" id="fig|269796.9.peg.1172"/>
<keyword evidence="3" id="KW-0378">Hydrolase</keyword>
<dbReference type="Pfam" id="PF14464">
    <property type="entry name" value="Prok-JAB"/>
    <property type="match status" value="1"/>
</dbReference>
<dbReference type="RefSeq" id="WP_011388868.1">
    <property type="nucleotide sequence ID" value="NC_007643.1"/>
</dbReference>
<accession>Q2RVD1</accession>
<dbReference type="InterPro" id="IPR028090">
    <property type="entry name" value="JAB_dom_prok"/>
</dbReference>
<protein>
    <submittedName>
        <fullName evidence="7">Mov34/MPN/PAD-1</fullName>
    </submittedName>
</protein>
<dbReference type="EMBL" id="CP000230">
    <property type="protein sequence ID" value="ABC21914.1"/>
    <property type="molecule type" value="Genomic_DNA"/>
</dbReference>
<evidence type="ECO:0000256" key="4">
    <source>
        <dbReference type="ARBA" id="ARBA00022833"/>
    </source>
</evidence>
<dbReference type="AlphaFoldDB" id="Q2RVD1"/>
<dbReference type="eggNOG" id="COG1310">
    <property type="taxonomic scope" value="Bacteria"/>
</dbReference>
<dbReference type="InterPro" id="IPR037518">
    <property type="entry name" value="MPN"/>
</dbReference>
<evidence type="ECO:0000256" key="5">
    <source>
        <dbReference type="ARBA" id="ARBA00023049"/>
    </source>
</evidence>
<dbReference type="HOGENOM" id="CLU_116765_4_2_5"/>
<dbReference type="PANTHER" id="PTHR34858">
    <property type="entry name" value="CYSO-CYSTEINE PEPTIDASE"/>
    <property type="match status" value="1"/>
</dbReference>
<dbReference type="KEGG" id="rru:Rru_A1113"/>
<proteinExistence type="predicted"/>
<dbReference type="PhylomeDB" id="Q2RVD1"/>
<dbReference type="InterPro" id="IPR051929">
    <property type="entry name" value="VirAsm_ModProt"/>
</dbReference>
<sequence>MPLEAAARVILPAALRDSLTRAAEAAHPVEACGLLVGRRDGAGFVVDAVHPAVNLLVDSHPDRFEIDPRLRIGLQQDLRGSGRDVIGHWHSHPSGVAQPSPTDAAMAFEGSLLWLIIATDPTTGRVCGQGAFRATGRCGAPEAAFLPLETV</sequence>
<name>Q2RVD1_RHORT</name>
<keyword evidence="1" id="KW-0645">Protease</keyword>
<dbReference type="GO" id="GO:0008270">
    <property type="term" value="F:zinc ion binding"/>
    <property type="evidence" value="ECO:0007669"/>
    <property type="project" value="TreeGrafter"/>
</dbReference>
<keyword evidence="2" id="KW-0479">Metal-binding</keyword>
<dbReference type="Proteomes" id="UP000001929">
    <property type="component" value="Chromosome"/>
</dbReference>
<evidence type="ECO:0000256" key="1">
    <source>
        <dbReference type="ARBA" id="ARBA00022670"/>
    </source>
</evidence>
<reference evidence="7 8" key="1">
    <citation type="journal article" date="2011" name="Stand. Genomic Sci.">
        <title>Complete genome sequence of Rhodospirillum rubrum type strain (S1).</title>
        <authorList>
            <person name="Munk A.C."/>
            <person name="Copeland A."/>
            <person name="Lucas S."/>
            <person name="Lapidus A."/>
            <person name="Del Rio T.G."/>
            <person name="Barry K."/>
            <person name="Detter J.C."/>
            <person name="Hammon N."/>
            <person name="Israni S."/>
            <person name="Pitluck S."/>
            <person name="Brettin T."/>
            <person name="Bruce D."/>
            <person name="Han C."/>
            <person name="Tapia R."/>
            <person name="Gilna P."/>
            <person name="Schmutz J."/>
            <person name="Larimer F."/>
            <person name="Land M."/>
            <person name="Kyrpides N.C."/>
            <person name="Mavromatis K."/>
            <person name="Richardson P."/>
            <person name="Rohde M."/>
            <person name="Goker M."/>
            <person name="Klenk H.P."/>
            <person name="Zhang Y."/>
            <person name="Roberts G.P."/>
            <person name="Reslewic S."/>
            <person name="Schwartz D.C."/>
        </authorList>
    </citation>
    <scope>NUCLEOTIDE SEQUENCE [LARGE SCALE GENOMIC DNA]</scope>
    <source>
        <strain evidence="8">ATCC 11170 / ATH 1.1.1 / DSM 467 / LMG 4362 / NCIMB 8255 / S1</strain>
    </source>
</reference>
<dbReference type="STRING" id="269796.Rru_A1113"/>
<dbReference type="GO" id="GO:0006508">
    <property type="term" value="P:proteolysis"/>
    <property type="evidence" value="ECO:0007669"/>
    <property type="project" value="UniProtKB-KW"/>
</dbReference>
<dbReference type="EnsemblBacteria" id="ABC21914">
    <property type="protein sequence ID" value="ABC21914"/>
    <property type="gene ID" value="Rru_A1113"/>
</dbReference>
<organism evidence="7 8">
    <name type="scientific">Rhodospirillum rubrum (strain ATCC 11170 / ATH 1.1.1 / DSM 467 / LMG 4362 / NCIMB 8255 / S1)</name>
    <dbReference type="NCBI Taxonomy" id="269796"/>
    <lineage>
        <taxon>Bacteria</taxon>
        <taxon>Pseudomonadati</taxon>
        <taxon>Pseudomonadota</taxon>
        <taxon>Alphaproteobacteria</taxon>
        <taxon>Rhodospirillales</taxon>
        <taxon>Rhodospirillaceae</taxon>
        <taxon>Rhodospirillum</taxon>
    </lineage>
</organism>
<dbReference type="PANTHER" id="PTHR34858:SF1">
    <property type="entry name" value="CYSO-CYSTEINE PEPTIDASE"/>
    <property type="match status" value="1"/>
</dbReference>
<evidence type="ECO:0000313" key="7">
    <source>
        <dbReference type="EMBL" id="ABC21914.1"/>
    </source>
</evidence>
<keyword evidence="4" id="KW-0862">Zinc</keyword>
<dbReference type="CDD" id="cd08070">
    <property type="entry name" value="MPN_like"/>
    <property type="match status" value="1"/>
</dbReference>
<dbReference type="PROSITE" id="PS50249">
    <property type="entry name" value="MPN"/>
    <property type="match status" value="1"/>
</dbReference>
<dbReference type="Gene3D" id="3.40.140.10">
    <property type="entry name" value="Cytidine Deaminase, domain 2"/>
    <property type="match status" value="1"/>
</dbReference>
<keyword evidence="8" id="KW-1185">Reference proteome</keyword>
<evidence type="ECO:0000259" key="6">
    <source>
        <dbReference type="PROSITE" id="PS50249"/>
    </source>
</evidence>
<evidence type="ECO:0000256" key="2">
    <source>
        <dbReference type="ARBA" id="ARBA00022723"/>
    </source>
</evidence>
<evidence type="ECO:0000256" key="3">
    <source>
        <dbReference type="ARBA" id="ARBA00022801"/>
    </source>
</evidence>
<feature type="domain" description="MPN" evidence="6">
    <location>
        <begin position="8"/>
        <end position="138"/>
    </location>
</feature>
<gene>
    <name evidence="7" type="ordered locus">Rru_A1113</name>
</gene>
<dbReference type="GO" id="GO:0008235">
    <property type="term" value="F:metalloexopeptidase activity"/>
    <property type="evidence" value="ECO:0007669"/>
    <property type="project" value="TreeGrafter"/>
</dbReference>